<accession>A0ABY6LXT5</accession>
<keyword evidence="3" id="KW-1185">Reference proteome</keyword>
<feature type="compositionally biased region" description="Basic and acidic residues" evidence="1">
    <location>
        <begin position="313"/>
        <end position="324"/>
    </location>
</feature>
<feature type="compositionally biased region" description="Basic and acidic residues" evidence="1">
    <location>
        <begin position="280"/>
        <end position="290"/>
    </location>
</feature>
<feature type="region of interest" description="Disordered" evidence="1">
    <location>
        <begin position="264"/>
        <end position="324"/>
    </location>
</feature>
<feature type="region of interest" description="Disordered" evidence="1">
    <location>
        <begin position="136"/>
        <end position="160"/>
    </location>
</feature>
<sequence length="446" mass="49197">MPAAASTPAAPPAPPPSRSSNDTQQEDLTPKPIPSTSALKNLEPKTTEKRRQGPVSRPPSSDAMPSNNSAFFQTADLSTPIKQTPSTPSSPAAPSLGVNIPIYPQETTTTVLPVPAPSTSQLLPRPEPALAIIEPTSAPKKETQNQTAPSIQSSTSMTQPMQPLHKPLINLKGQFWLNSLSHEVVTSEGYREIFVFMNEGLKIHQFPGKWDIKYKGETTPAYITYSVRCRKYHRQGHRRAICPRRDMEDRSIPQATSRQDAALLSPSTQFHPSQPLLHPVADRPTTEKEIQPTTTLPILKSPPGPRGKKLPLNKKEEEPSKNSHLEKSMALKQLKGILERSSINLFKKTEDLGLKRHDIIQAIISLNPPCTGQVMHTLQAAHQPSGVNKQEHAISFRIACLNVRGIAFRQRSMELCCFLKQHAIDVAFVQETNVLALDNFRDLGLG</sequence>
<evidence type="ECO:0000256" key="1">
    <source>
        <dbReference type="SAM" id="MobiDB-lite"/>
    </source>
</evidence>
<feature type="compositionally biased region" description="Basic and acidic residues" evidence="1">
    <location>
        <begin position="42"/>
        <end position="51"/>
    </location>
</feature>
<organism evidence="2 3">
    <name type="scientific">Cordylochernes scorpioides</name>
    <dbReference type="NCBI Taxonomy" id="51811"/>
    <lineage>
        <taxon>Eukaryota</taxon>
        <taxon>Metazoa</taxon>
        <taxon>Ecdysozoa</taxon>
        <taxon>Arthropoda</taxon>
        <taxon>Chelicerata</taxon>
        <taxon>Arachnida</taxon>
        <taxon>Pseudoscorpiones</taxon>
        <taxon>Cheliferoidea</taxon>
        <taxon>Chernetidae</taxon>
        <taxon>Cordylochernes</taxon>
    </lineage>
</organism>
<reference evidence="2 3" key="1">
    <citation type="submission" date="2022-03" db="EMBL/GenBank/DDBJ databases">
        <title>A chromosomal length assembly of Cordylochernes scorpioides.</title>
        <authorList>
            <person name="Zeh D."/>
            <person name="Zeh J."/>
        </authorList>
    </citation>
    <scope>NUCLEOTIDE SEQUENCE [LARGE SCALE GENOMIC DNA]</scope>
    <source>
        <strain evidence="2">IN4F17</strain>
        <tissue evidence="2">Whole Body</tissue>
    </source>
</reference>
<feature type="compositionally biased region" description="Polar residues" evidence="1">
    <location>
        <begin position="144"/>
        <end position="160"/>
    </location>
</feature>
<gene>
    <name evidence="2" type="ORF">LAZ67_X002737</name>
</gene>
<evidence type="ECO:0000313" key="3">
    <source>
        <dbReference type="Proteomes" id="UP001235939"/>
    </source>
</evidence>
<proteinExistence type="predicted"/>
<dbReference type="SUPFAM" id="SSF56219">
    <property type="entry name" value="DNase I-like"/>
    <property type="match status" value="1"/>
</dbReference>
<name>A0ABY6LXT5_9ARAC</name>
<dbReference type="Proteomes" id="UP001235939">
    <property type="component" value="Chromosome X"/>
</dbReference>
<evidence type="ECO:0000313" key="2">
    <source>
        <dbReference type="EMBL" id="UYV84590.1"/>
    </source>
</evidence>
<feature type="region of interest" description="Disordered" evidence="1">
    <location>
        <begin position="1"/>
        <end position="69"/>
    </location>
</feature>
<protein>
    <submittedName>
        <fullName evidence="2">Uncharacterized protein</fullName>
    </submittedName>
</protein>
<dbReference type="InterPro" id="IPR036691">
    <property type="entry name" value="Endo/exonu/phosph_ase_sf"/>
</dbReference>
<dbReference type="EMBL" id="CP092886">
    <property type="protein sequence ID" value="UYV84590.1"/>
    <property type="molecule type" value="Genomic_DNA"/>
</dbReference>